<gene>
    <name evidence="2" type="ORF">CL52_03905</name>
</gene>
<reference evidence="2 3" key="2">
    <citation type="journal article" name="Genome Announc.">
        <title>Complete Genome Sequence of Pseudomonas balearica DSM 6083T.</title>
        <authorList>
            <person name="Bennasar-Figueras A."/>
            <person name="Salva-Serra F."/>
            <person name="Jaen-Luchoro D."/>
            <person name="Segui C."/>
            <person name="Aliaga F."/>
            <person name="Busquets A."/>
            <person name="Gomila M."/>
            <person name="Moore E.R."/>
            <person name="Lalucat J."/>
        </authorList>
    </citation>
    <scope>NUCLEOTIDE SEQUENCE [LARGE SCALE GENOMIC DNA]</scope>
    <source>
        <strain evidence="3">DSM 6083</strain>
    </source>
</reference>
<organism evidence="2 3">
    <name type="scientific">Stutzerimonas balearica DSM 6083</name>
    <dbReference type="NCBI Taxonomy" id="1123016"/>
    <lineage>
        <taxon>Bacteria</taxon>
        <taxon>Pseudomonadati</taxon>
        <taxon>Pseudomonadota</taxon>
        <taxon>Gammaproteobacteria</taxon>
        <taxon>Pseudomonadales</taxon>
        <taxon>Pseudomonadaceae</taxon>
        <taxon>Stutzerimonas</taxon>
    </lineage>
</organism>
<name>A0A8D3XZA2_9GAMM</name>
<proteinExistence type="predicted"/>
<dbReference type="AlphaFoldDB" id="A0A8D3XZA2"/>
<evidence type="ECO:0000256" key="1">
    <source>
        <dbReference type="SAM" id="MobiDB-lite"/>
    </source>
</evidence>
<accession>A0A8D3XZA2</accession>
<protein>
    <submittedName>
        <fullName evidence="2">Uncharacterized protein</fullName>
    </submittedName>
</protein>
<feature type="compositionally biased region" description="Basic and acidic residues" evidence="1">
    <location>
        <begin position="42"/>
        <end position="54"/>
    </location>
</feature>
<sequence length="86" mass="9231">MAGGCRPVLTDWTPGGLVRRSRAGVCWRDELLPTSGVLQKVPDGRARRPRHDSTSRSPDALLFLRPTAAPLACAAALPAGARRLCR</sequence>
<dbReference type="KEGG" id="pbm:CL52_03905"/>
<dbReference type="EMBL" id="CP007511">
    <property type="protein sequence ID" value="AJE14217.1"/>
    <property type="molecule type" value="Genomic_DNA"/>
</dbReference>
<evidence type="ECO:0000313" key="3">
    <source>
        <dbReference type="Proteomes" id="UP000031271"/>
    </source>
</evidence>
<evidence type="ECO:0000313" key="2">
    <source>
        <dbReference type="EMBL" id="AJE14217.1"/>
    </source>
</evidence>
<reference evidence="3" key="1">
    <citation type="submission" date="2014-03" db="EMBL/GenBank/DDBJ databases">
        <title>Complete genome of Pseudomonas balearica DSM 6083T, a sewage water isolate from an enrichment with 2-methylnaphthalene.</title>
        <authorList>
            <person name="Salva-Serra F."/>
            <person name="Jaen-Luchoro D."/>
            <person name="Busquets A."/>
            <person name="Pena A."/>
            <person name="Gomila M."/>
            <person name="Bosch R."/>
            <person name="Nogales B."/>
            <person name="Garcia-Valdes E."/>
            <person name="Lalucat J."/>
            <person name="Bennasar A."/>
        </authorList>
    </citation>
    <scope>NUCLEOTIDE SEQUENCE [LARGE SCALE GENOMIC DNA]</scope>
    <source>
        <strain evidence="3">DSM 6083</strain>
    </source>
</reference>
<feature type="region of interest" description="Disordered" evidence="1">
    <location>
        <begin position="38"/>
        <end position="57"/>
    </location>
</feature>
<dbReference type="Proteomes" id="UP000031271">
    <property type="component" value="Chromosome"/>
</dbReference>